<keyword evidence="1" id="KW-1133">Transmembrane helix</keyword>
<name>A0A0K1P7B8_9MOLU</name>
<feature type="transmembrane region" description="Helical" evidence="1">
    <location>
        <begin position="46"/>
        <end position="68"/>
    </location>
</feature>
<feature type="transmembrane region" description="Helical" evidence="1">
    <location>
        <begin position="75"/>
        <end position="96"/>
    </location>
</feature>
<evidence type="ECO:0000256" key="1">
    <source>
        <dbReference type="SAM" id="Phobius"/>
    </source>
</evidence>
<reference evidence="2 3" key="1">
    <citation type="journal article" date="2015" name="Genome Announc.">
        <title>Complete Genome Sequence of Spiroplasma turonicum Strain Tab4cT, a Parasite of a Horse Fly, Haematopota sp. (Diptera: Tabanidae).</title>
        <authorList>
            <person name="Davis R.E."/>
            <person name="Shao J."/>
            <person name="Zhao Y."/>
            <person name="Gasparich G.E."/>
            <person name="Gaynor B.J."/>
            <person name="Donofrio N."/>
        </authorList>
    </citation>
    <scope>NUCLEOTIDE SEQUENCE [LARGE SCALE GENOMIC DNA]</scope>
    <source>
        <strain evidence="2 3">Tab4c</strain>
    </source>
</reference>
<sequence>MRKLNVFNIILSITTGIFMIFLLPFLTMNSTLDIEFSFDTSMKLGYFKYIYTVMGGLFLLFALLSILLKKESKKVFSILTVIIGVVSIALTAANSIWDPYSLTWIRNFSVYTTIALLIITQCLNIFNIALGEISSNITLSKSEQTFASQPLQNYSPQDNFDHSTNTVYNPIESVDPNDIVNKINSMRNGLSKPYEDAIKEIEKTGELSGIKIDEIFKNDENVENKIVPIEVKKEEKHKDDESSIDFYDPLAFSDLDSYGNIRNTDKETSKGTFKYISRRVENDDNKH</sequence>
<feature type="transmembrane region" description="Helical" evidence="1">
    <location>
        <begin position="108"/>
        <end position="130"/>
    </location>
</feature>
<keyword evidence="3" id="KW-1185">Reference proteome</keyword>
<dbReference type="OrthoDB" id="389749at2"/>
<protein>
    <recommendedName>
        <fullName evidence="4">Transmembrane protein</fullName>
    </recommendedName>
</protein>
<keyword evidence="1" id="KW-0812">Transmembrane</keyword>
<accession>A0A0K1P7B8</accession>
<keyword evidence="1" id="KW-0472">Membrane</keyword>
<dbReference type="AlphaFoldDB" id="A0A0K1P7B8"/>
<gene>
    <name evidence="2" type="ORF">STURON_00949</name>
</gene>
<evidence type="ECO:0008006" key="4">
    <source>
        <dbReference type="Google" id="ProtNLM"/>
    </source>
</evidence>
<dbReference type="PATRIC" id="fig|216946.3.peg.981"/>
<organism evidence="2 3">
    <name type="scientific">Spiroplasma turonicum</name>
    <dbReference type="NCBI Taxonomy" id="216946"/>
    <lineage>
        <taxon>Bacteria</taxon>
        <taxon>Bacillati</taxon>
        <taxon>Mycoplasmatota</taxon>
        <taxon>Mollicutes</taxon>
        <taxon>Entomoplasmatales</taxon>
        <taxon>Spiroplasmataceae</taxon>
        <taxon>Spiroplasma</taxon>
    </lineage>
</organism>
<dbReference type="STRING" id="216946.STURO_v1c09440"/>
<evidence type="ECO:0000313" key="2">
    <source>
        <dbReference type="EMBL" id="AKU80195.1"/>
    </source>
</evidence>
<dbReference type="EMBL" id="CP012328">
    <property type="protein sequence ID" value="AKU80195.1"/>
    <property type="molecule type" value="Genomic_DNA"/>
</dbReference>
<dbReference type="RefSeq" id="WP_075048758.1">
    <property type="nucleotide sequence ID" value="NZ_CP012328.1"/>
</dbReference>
<dbReference type="Proteomes" id="UP000067243">
    <property type="component" value="Chromosome"/>
</dbReference>
<feature type="transmembrane region" description="Helical" evidence="1">
    <location>
        <begin position="7"/>
        <end position="26"/>
    </location>
</feature>
<dbReference type="KEGG" id="stur:STURON_00949"/>
<proteinExistence type="predicted"/>
<evidence type="ECO:0000313" key="3">
    <source>
        <dbReference type="Proteomes" id="UP000067243"/>
    </source>
</evidence>